<dbReference type="Pfam" id="PF08712">
    <property type="entry name" value="Nfu_N"/>
    <property type="match status" value="1"/>
</dbReference>
<dbReference type="FunFam" id="3.30.300.130:FF:000001">
    <property type="entry name" value="NFU1 iron-sulfur cluster scaffold"/>
    <property type="match status" value="1"/>
</dbReference>
<dbReference type="EMBL" id="KQ242257">
    <property type="protein sequence ID" value="KNC79722.1"/>
    <property type="molecule type" value="Genomic_DNA"/>
</dbReference>
<dbReference type="InterPro" id="IPR036498">
    <property type="entry name" value="Nfu/NifU_N_sf"/>
</dbReference>
<dbReference type="GeneID" id="25908401"/>
<feature type="domain" description="Scaffold protein Nfu/NifU N-terminal" evidence="2">
    <location>
        <begin position="68"/>
        <end position="155"/>
    </location>
</feature>
<keyword evidence="4" id="KW-1185">Reference proteome</keyword>
<evidence type="ECO:0000313" key="4">
    <source>
        <dbReference type="Proteomes" id="UP000054560"/>
    </source>
</evidence>
<dbReference type="InterPro" id="IPR001075">
    <property type="entry name" value="NIF_FeS_clus_asmbl_NifU_C"/>
</dbReference>
<name>A0A0L0FSE6_9EUKA</name>
<dbReference type="Pfam" id="PF01106">
    <property type="entry name" value="NifU"/>
    <property type="match status" value="1"/>
</dbReference>
<dbReference type="GO" id="GO:0016226">
    <property type="term" value="P:iron-sulfur cluster assembly"/>
    <property type="evidence" value="ECO:0007669"/>
    <property type="project" value="InterPro"/>
</dbReference>
<dbReference type="RefSeq" id="XP_014153624.1">
    <property type="nucleotide sequence ID" value="XM_014298149.1"/>
</dbReference>
<evidence type="ECO:0000259" key="2">
    <source>
        <dbReference type="SMART" id="SM00932"/>
    </source>
</evidence>
<dbReference type="FunFam" id="3.30.1370.70:FF:000001">
    <property type="entry name" value="NifU-like protein 4, mitochondrial"/>
    <property type="match status" value="1"/>
</dbReference>
<evidence type="ECO:0000256" key="1">
    <source>
        <dbReference type="ARBA" id="ARBA00006420"/>
    </source>
</evidence>
<dbReference type="STRING" id="667725.A0A0L0FSE6"/>
<dbReference type="Gene3D" id="3.30.1370.70">
    <property type="entry name" value="Scaffold protein Nfu/NifU, N-terminal domain"/>
    <property type="match status" value="1"/>
</dbReference>
<accession>A0A0L0FSE6</accession>
<comment type="similarity">
    <text evidence="1">Belongs to the NifU family.</text>
</comment>
<dbReference type="SUPFAM" id="SSF117916">
    <property type="entry name" value="Fe-S cluster assembly (FSCA) domain-like"/>
    <property type="match status" value="1"/>
</dbReference>
<dbReference type="OrthoDB" id="565552at2759"/>
<dbReference type="AlphaFoldDB" id="A0A0L0FSE6"/>
<dbReference type="SMART" id="SM00932">
    <property type="entry name" value="Nfu_N"/>
    <property type="match status" value="1"/>
</dbReference>
<dbReference type="InterPro" id="IPR034904">
    <property type="entry name" value="FSCA_dom_sf"/>
</dbReference>
<dbReference type="eggNOG" id="KOG2358">
    <property type="taxonomic scope" value="Eukaryota"/>
</dbReference>
<dbReference type="InterPro" id="IPR014824">
    <property type="entry name" value="Nfu/NifU_N"/>
</dbReference>
<evidence type="ECO:0000313" key="3">
    <source>
        <dbReference type="EMBL" id="KNC79722.1"/>
    </source>
</evidence>
<sequence>MSRSLLASWCIRGGASRAHLMVQRSARAALGAPRMLSSMSRASLRPGVSALRVNPYAVTAMQKRTLFIQTQDTPNPDSLKFYPGQNIMESGQTYFFNERKDSVNSPLAMSLFMVEGVKNVMFADEFLTVSKAPEYSWNEVKPEVFAAIMDFCASGVPVFKDGVDISGSAAEDDDEIVIMIKELLDTRIRPVIQEDGGDISFGHMENGIVYLKLHGACGSCASSTATLKGGVENMLMHYIPEVEGVEQIFEEHEIQSTEAFEKLERELLQKQLSR</sequence>
<gene>
    <name evidence="3" type="ORF">SARC_07897</name>
</gene>
<dbReference type="GO" id="GO:0005739">
    <property type="term" value="C:mitochondrion"/>
    <property type="evidence" value="ECO:0007669"/>
    <property type="project" value="TreeGrafter"/>
</dbReference>
<dbReference type="SUPFAM" id="SSF110836">
    <property type="entry name" value="Hypothetical protein SAV1430"/>
    <property type="match status" value="1"/>
</dbReference>
<dbReference type="Proteomes" id="UP000054560">
    <property type="component" value="Unassembled WGS sequence"/>
</dbReference>
<dbReference type="Gene3D" id="3.30.300.130">
    <property type="entry name" value="Fe-S cluster assembly (FSCA)"/>
    <property type="match status" value="1"/>
</dbReference>
<proteinExistence type="inferred from homology"/>
<protein>
    <recommendedName>
        <fullName evidence="2">Scaffold protein Nfu/NifU N-terminal domain-containing protein</fullName>
    </recommendedName>
</protein>
<dbReference type="GO" id="GO:0005506">
    <property type="term" value="F:iron ion binding"/>
    <property type="evidence" value="ECO:0007669"/>
    <property type="project" value="InterPro"/>
</dbReference>
<organism evidence="3 4">
    <name type="scientific">Sphaeroforma arctica JP610</name>
    <dbReference type="NCBI Taxonomy" id="667725"/>
    <lineage>
        <taxon>Eukaryota</taxon>
        <taxon>Ichthyosporea</taxon>
        <taxon>Ichthyophonida</taxon>
        <taxon>Sphaeroforma</taxon>
    </lineage>
</organism>
<dbReference type="PANTHER" id="PTHR11178">
    <property type="entry name" value="IRON-SULFUR CLUSTER SCAFFOLD PROTEIN NFU-RELATED"/>
    <property type="match status" value="1"/>
</dbReference>
<dbReference type="GO" id="GO:0051536">
    <property type="term" value="F:iron-sulfur cluster binding"/>
    <property type="evidence" value="ECO:0007669"/>
    <property type="project" value="InterPro"/>
</dbReference>
<reference evidence="3 4" key="1">
    <citation type="submission" date="2011-02" db="EMBL/GenBank/DDBJ databases">
        <title>The Genome Sequence of Sphaeroforma arctica JP610.</title>
        <authorList>
            <consortium name="The Broad Institute Genome Sequencing Platform"/>
            <person name="Russ C."/>
            <person name="Cuomo C."/>
            <person name="Young S.K."/>
            <person name="Zeng Q."/>
            <person name="Gargeya S."/>
            <person name="Alvarado L."/>
            <person name="Berlin A."/>
            <person name="Chapman S.B."/>
            <person name="Chen Z."/>
            <person name="Freedman E."/>
            <person name="Gellesch M."/>
            <person name="Goldberg J."/>
            <person name="Griggs A."/>
            <person name="Gujja S."/>
            <person name="Heilman E."/>
            <person name="Heiman D."/>
            <person name="Howarth C."/>
            <person name="Mehta T."/>
            <person name="Neiman D."/>
            <person name="Pearson M."/>
            <person name="Roberts A."/>
            <person name="Saif S."/>
            <person name="Shea T."/>
            <person name="Shenoy N."/>
            <person name="Sisk P."/>
            <person name="Stolte C."/>
            <person name="Sykes S."/>
            <person name="White J."/>
            <person name="Yandava C."/>
            <person name="Burger G."/>
            <person name="Gray M.W."/>
            <person name="Holland P.W.H."/>
            <person name="King N."/>
            <person name="Lang F.B.F."/>
            <person name="Roger A.J."/>
            <person name="Ruiz-Trillo I."/>
            <person name="Haas B."/>
            <person name="Nusbaum C."/>
            <person name="Birren B."/>
        </authorList>
    </citation>
    <scope>NUCLEOTIDE SEQUENCE [LARGE SCALE GENOMIC DNA]</scope>
    <source>
        <strain evidence="3 4">JP610</strain>
    </source>
</reference>
<dbReference type="PANTHER" id="PTHR11178:SF1">
    <property type="entry name" value="NFU1 IRON-SULFUR CLUSTER SCAFFOLD HOMOLOG, MITOCHONDRIAL"/>
    <property type="match status" value="1"/>
</dbReference>